<evidence type="ECO:0000256" key="5">
    <source>
        <dbReference type="ARBA" id="ARBA00022490"/>
    </source>
</evidence>
<dbReference type="PRINTS" id="PR00411">
    <property type="entry name" value="PNDRDTASEI"/>
</dbReference>
<dbReference type="InterPro" id="IPR016156">
    <property type="entry name" value="FAD/NAD-linked_Rdtase_dimer_sf"/>
</dbReference>
<dbReference type="Pfam" id="PF02852">
    <property type="entry name" value="Pyr_redox_dim"/>
    <property type="match status" value="1"/>
</dbReference>
<evidence type="ECO:0000259" key="14">
    <source>
        <dbReference type="Pfam" id="PF02852"/>
    </source>
</evidence>
<proteinExistence type="inferred from homology"/>
<dbReference type="GO" id="GO:0004148">
    <property type="term" value="F:dihydrolipoyl dehydrogenase (NADH) activity"/>
    <property type="evidence" value="ECO:0007669"/>
    <property type="project" value="UniProtKB-EC"/>
</dbReference>
<comment type="cofactor">
    <cofactor evidence="13">
        <name>FAD</name>
        <dbReference type="ChEBI" id="CHEBI:57692"/>
    </cofactor>
    <text evidence="13">Binds 1 FAD per subunit.</text>
</comment>
<keyword evidence="8 13" id="KW-0560">Oxidoreductase</keyword>
<gene>
    <name evidence="16" type="primary">lpdA</name>
    <name evidence="16" type="ORF">ACFFK0_17585</name>
</gene>
<dbReference type="InterPro" id="IPR004099">
    <property type="entry name" value="Pyr_nucl-diS_OxRdtase_dimer"/>
</dbReference>
<dbReference type="Gene3D" id="3.30.390.30">
    <property type="match status" value="1"/>
</dbReference>
<comment type="similarity">
    <text evidence="2 13">Belongs to the class-I pyridine nucleotide-disulfide oxidoreductase family.</text>
</comment>
<dbReference type="PIRSF" id="PIRSF000350">
    <property type="entry name" value="Mercury_reductase_MerA"/>
    <property type="match status" value="1"/>
</dbReference>
<evidence type="ECO:0000313" key="16">
    <source>
        <dbReference type="EMBL" id="MFC0214244.1"/>
    </source>
</evidence>
<dbReference type="InterPro" id="IPR012999">
    <property type="entry name" value="Pyr_OxRdtase_I_AS"/>
</dbReference>
<dbReference type="Gene3D" id="3.50.50.60">
    <property type="entry name" value="FAD/NAD(P)-binding domain"/>
    <property type="match status" value="2"/>
</dbReference>
<dbReference type="InterPro" id="IPR023753">
    <property type="entry name" value="FAD/NAD-binding_dom"/>
</dbReference>
<dbReference type="EMBL" id="JBHLWN010000071">
    <property type="protein sequence ID" value="MFC0214244.1"/>
    <property type="molecule type" value="Genomic_DNA"/>
</dbReference>
<keyword evidence="10" id="KW-1015">Disulfide bond</keyword>
<evidence type="ECO:0000256" key="3">
    <source>
        <dbReference type="ARBA" id="ARBA00012608"/>
    </source>
</evidence>
<evidence type="ECO:0000256" key="8">
    <source>
        <dbReference type="ARBA" id="ARBA00023002"/>
    </source>
</evidence>
<keyword evidence="6 13" id="KW-0285">Flavoprotein</keyword>
<keyword evidence="17" id="KW-1185">Reference proteome</keyword>
<evidence type="ECO:0000256" key="1">
    <source>
        <dbReference type="ARBA" id="ARBA00004496"/>
    </source>
</evidence>
<dbReference type="EC" id="1.8.1.4" evidence="3 13"/>
<evidence type="ECO:0000256" key="7">
    <source>
        <dbReference type="ARBA" id="ARBA00022827"/>
    </source>
</evidence>
<dbReference type="SUPFAM" id="SSF55424">
    <property type="entry name" value="FAD/NAD-linked reductases, dimerisation (C-terminal) domain"/>
    <property type="match status" value="1"/>
</dbReference>
<evidence type="ECO:0000256" key="6">
    <source>
        <dbReference type="ARBA" id="ARBA00022630"/>
    </source>
</evidence>
<keyword evidence="7 13" id="KW-0274">FAD</keyword>
<dbReference type="SUPFAM" id="SSF51905">
    <property type="entry name" value="FAD/NAD(P)-binding domain"/>
    <property type="match status" value="1"/>
</dbReference>
<evidence type="ECO:0000313" key="17">
    <source>
        <dbReference type="Proteomes" id="UP001589776"/>
    </source>
</evidence>
<evidence type="ECO:0000256" key="11">
    <source>
        <dbReference type="ARBA" id="ARBA00023284"/>
    </source>
</evidence>
<evidence type="ECO:0000256" key="9">
    <source>
        <dbReference type="ARBA" id="ARBA00023027"/>
    </source>
</evidence>
<evidence type="ECO:0000259" key="15">
    <source>
        <dbReference type="Pfam" id="PF07992"/>
    </source>
</evidence>
<comment type="catalytic activity">
    <reaction evidence="12 13">
        <text>N(6)-[(R)-dihydrolipoyl]-L-lysyl-[protein] + NAD(+) = N(6)-[(R)-lipoyl]-L-lysyl-[protein] + NADH + H(+)</text>
        <dbReference type="Rhea" id="RHEA:15045"/>
        <dbReference type="Rhea" id="RHEA-COMP:10474"/>
        <dbReference type="Rhea" id="RHEA-COMP:10475"/>
        <dbReference type="ChEBI" id="CHEBI:15378"/>
        <dbReference type="ChEBI" id="CHEBI:57540"/>
        <dbReference type="ChEBI" id="CHEBI:57945"/>
        <dbReference type="ChEBI" id="CHEBI:83099"/>
        <dbReference type="ChEBI" id="CHEBI:83100"/>
        <dbReference type="EC" id="1.8.1.4"/>
    </reaction>
</comment>
<protein>
    <recommendedName>
        <fullName evidence="4 13">Dihydrolipoyl dehydrogenase</fullName>
        <ecNumber evidence="3 13">1.8.1.4</ecNumber>
    </recommendedName>
</protein>
<evidence type="ECO:0000256" key="4">
    <source>
        <dbReference type="ARBA" id="ARBA00016961"/>
    </source>
</evidence>
<evidence type="ECO:0000256" key="10">
    <source>
        <dbReference type="ARBA" id="ARBA00023157"/>
    </source>
</evidence>
<dbReference type="PROSITE" id="PS00076">
    <property type="entry name" value="PYRIDINE_REDOX_1"/>
    <property type="match status" value="1"/>
</dbReference>
<dbReference type="Pfam" id="PF07992">
    <property type="entry name" value="Pyr_redox_2"/>
    <property type="match status" value="1"/>
</dbReference>
<dbReference type="InterPro" id="IPR036188">
    <property type="entry name" value="FAD/NAD-bd_sf"/>
</dbReference>
<evidence type="ECO:0000256" key="2">
    <source>
        <dbReference type="ARBA" id="ARBA00007532"/>
    </source>
</evidence>
<accession>A0ABV6DNM6</accession>
<feature type="domain" description="FAD/NAD(P)-binding" evidence="15">
    <location>
        <begin position="6"/>
        <end position="336"/>
    </location>
</feature>
<dbReference type="NCBIfam" id="TIGR01350">
    <property type="entry name" value="lipoamide_DH"/>
    <property type="match status" value="1"/>
</dbReference>
<comment type="miscellaneous">
    <text evidence="13">The active site is a redox-active disulfide bond.</text>
</comment>
<dbReference type="InterPro" id="IPR006258">
    <property type="entry name" value="Lipoamide_DH"/>
</dbReference>
<keyword evidence="9 13" id="KW-0520">NAD</keyword>
<dbReference type="PANTHER" id="PTHR22912">
    <property type="entry name" value="DISULFIDE OXIDOREDUCTASE"/>
    <property type="match status" value="1"/>
</dbReference>
<dbReference type="PANTHER" id="PTHR22912:SF217">
    <property type="entry name" value="DIHYDROLIPOYL DEHYDROGENASE"/>
    <property type="match status" value="1"/>
</dbReference>
<reference evidence="16 17" key="1">
    <citation type="submission" date="2024-09" db="EMBL/GenBank/DDBJ databases">
        <authorList>
            <person name="Sun Q."/>
            <person name="Mori K."/>
        </authorList>
    </citation>
    <scope>NUCLEOTIDE SEQUENCE [LARGE SCALE GENOMIC DNA]</scope>
    <source>
        <strain evidence="16 17">CCM 7759</strain>
    </source>
</reference>
<dbReference type="InterPro" id="IPR001100">
    <property type="entry name" value="Pyr_nuc-diS_OxRdtase"/>
</dbReference>
<keyword evidence="5" id="KW-0963">Cytoplasm</keyword>
<evidence type="ECO:0000256" key="12">
    <source>
        <dbReference type="ARBA" id="ARBA00049187"/>
    </source>
</evidence>
<dbReference type="RefSeq" id="WP_377471600.1">
    <property type="nucleotide sequence ID" value="NZ_JBHLWN010000071.1"/>
</dbReference>
<feature type="domain" description="Pyridine nucleotide-disulphide oxidoreductase dimerisation" evidence="14">
    <location>
        <begin position="357"/>
        <end position="465"/>
    </location>
</feature>
<sequence>MSSKHYDIVVLGGGTGGYVAAIRAAQNGKTVAVVERDKLGGTCLHRGCIPSKALLRSAEVLATVKRSEEFGIVTEGAALDFGKVQSRKNAIVEQLHNGVQFLMKKYKIDVYRGEGRLLGPSIFSPRSGTVSVEVAEDEIENLVPKHLIIATGSRPRTLPGLEPDGELVLTSEEALELEQLPKSMLIVGGGVIGVEWASMMNDFGVEVTIVEYANRLVPQEDADVSRELERLFKKRGIRVLTGAKVLSETLEKGEGGVRLQAEHGGHATLLEADKLLVSVGREGNVERFGLQENTDVKVERGLIVVNDHFQTTEGHIYAIGDVIGGLQLAHAATHEAVAAVDHICGVEGTHRYEPHLVPRCVYTRPELASVGWTEEQAKEKGYEVKTGKFSFKAIGKAVVYGDADGFVKVVADAKNGDVLGVHMIGPHVTDMISEAALAQLLNAAAWEVGQTIHPHPTLSEAFGEAMLVLDGKSHAI</sequence>
<comment type="subcellular location">
    <subcellularLocation>
        <location evidence="1">Cytoplasm</location>
    </subcellularLocation>
</comment>
<dbReference type="PRINTS" id="PR00368">
    <property type="entry name" value="FADPNR"/>
</dbReference>
<evidence type="ECO:0000256" key="13">
    <source>
        <dbReference type="RuleBase" id="RU003692"/>
    </source>
</evidence>
<dbReference type="Proteomes" id="UP001589776">
    <property type="component" value="Unassembled WGS sequence"/>
</dbReference>
<name>A0ABV6DNM6_9BACL</name>
<organism evidence="16 17">
    <name type="scientific">Paenibacillus chartarius</name>
    <dbReference type="NCBI Taxonomy" id="747481"/>
    <lineage>
        <taxon>Bacteria</taxon>
        <taxon>Bacillati</taxon>
        <taxon>Bacillota</taxon>
        <taxon>Bacilli</taxon>
        <taxon>Bacillales</taxon>
        <taxon>Paenibacillaceae</taxon>
        <taxon>Paenibacillus</taxon>
    </lineage>
</organism>
<comment type="caution">
    <text evidence="16">The sequence shown here is derived from an EMBL/GenBank/DDBJ whole genome shotgun (WGS) entry which is preliminary data.</text>
</comment>
<dbReference type="InterPro" id="IPR050151">
    <property type="entry name" value="Class-I_Pyr_Nuc-Dis_Oxidored"/>
</dbReference>
<keyword evidence="11 13" id="KW-0676">Redox-active center</keyword>